<dbReference type="EMBL" id="BAABME010009173">
    <property type="protein sequence ID" value="GAA0174678.1"/>
    <property type="molecule type" value="Genomic_DNA"/>
</dbReference>
<name>A0AAV3RI79_LITER</name>
<gene>
    <name evidence="2" type="ORF">LIER_28014</name>
</gene>
<proteinExistence type="inferred from homology"/>
<dbReference type="Pfam" id="PF02519">
    <property type="entry name" value="Auxin_inducible"/>
    <property type="match status" value="1"/>
</dbReference>
<reference evidence="2 3" key="1">
    <citation type="submission" date="2024-01" db="EMBL/GenBank/DDBJ databases">
        <title>The complete chloroplast genome sequence of Lithospermum erythrorhizon: insights into the phylogenetic relationship among Boraginaceae species and the maternal lineages of purple gromwells.</title>
        <authorList>
            <person name="Okada T."/>
            <person name="Watanabe K."/>
        </authorList>
    </citation>
    <scope>NUCLEOTIDE SEQUENCE [LARGE SCALE GENOMIC DNA]</scope>
</reference>
<organism evidence="2 3">
    <name type="scientific">Lithospermum erythrorhizon</name>
    <name type="common">Purple gromwell</name>
    <name type="synonym">Lithospermum officinale var. erythrorhizon</name>
    <dbReference type="NCBI Taxonomy" id="34254"/>
    <lineage>
        <taxon>Eukaryota</taxon>
        <taxon>Viridiplantae</taxon>
        <taxon>Streptophyta</taxon>
        <taxon>Embryophyta</taxon>
        <taxon>Tracheophyta</taxon>
        <taxon>Spermatophyta</taxon>
        <taxon>Magnoliopsida</taxon>
        <taxon>eudicotyledons</taxon>
        <taxon>Gunneridae</taxon>
        <taxon>Pentapetalae</taxon>
        <taxon>asterids</taxon>
        <taxon>lamiids</taxon>
        <taxon>Boraginales</taxon>
        <taxon>Boraginaceae</taxon>
        <taxon>Boraginoideae</taxon>
        <taxon>Lithospermeae</taxon>
        <taxon>Lithospermum</taxon>
    </lineage>
</organism>
<evidence type="ECO:0000256" key="1">
    <source>
        <dbReference type="ARBA" id="ARBA00006974"/>
    </source>
</evidence>
<accession>A0AAV3RI79</accession>
<dbReference type="PANTHER" id="PTHR31175:SF82">
    <property type="entry name" value="AUXIN-RESPONSIVE PROTEIN SAUR65"/>
    <property type="match status" value="1"/>
</dbReference>
<evidence type="ECO:0000313" key="3">
    <source>
        <dbReference type="Proteomes" id="UP001454036"/>
    </source>
</evidence>
<sequence length="142" mass="16117">MSSNKKLLKMATKWQRLEASNKKKISSSKVTDNANEDCCTSTTSTTTTTTSTTTAPYKADRGKFVVYSYNRQRFTIPLHFLNNEIFIQLLNISEEEYGSIVLSVDSQLLNYVITMVQRGLTKDVQEALLLLVDMNRCRCESV</sequence>
<evidence type="ECO:0000313" key="2">
    <source>
        <dbReference type="EMBL" id="GAA0174678.1"/>
    </source>
</evidence>
<dbReference type="PANTHER" id="PTHR31175">
    <property type="entry name" value="AUXIN-RESPONSIVE FAMILY PROTEIN"/>
    <property type="match status" value="1"/>
</dbReference>
<protein>
    <submittedName>
        <fullName evidence="2">Uncharacterized protein</fullName>
    </submittedName>
</protein>
<comment type="caution">
    <text evidence="2">The sequence shown here is derived from an EMBL/GenBank/DDBJ whole genome shotgun (WGS) entry which is preliminary data.</text>
</comment>
<dbReference type="GO" id="GO:0009733">
    <property type="term" value="P:response to auxin"/>
    <property type="evidence" value="ECO:0007669"/>
    <property type="project" value="InterPro"/>
</dbReference>
<dbReference type="AlphaFoldDB" id="A0AAV3RI79"/>
<dbReference type="Proteomes" id="UP001454036">
    <property type="component" value="Unassembled WGS sequence"/>
</dbReference>
<keyword evidence="3" id="KW-1185">Reference proteome</keyword>
<comment type="similarity">
    <text evidence="1">Belongs to the ARG7 family.</text>
</comment>
<dbReference type="InterPro" id="IPR003676">
    <property type="entry name" value="SAUR_fam"/>
</dbReference>